<dbReference type="Proteomes" id="UP000198718">
    <property type="component" value="Unassembled WGS sequence"/>
</dbReference>
<gene>
    <name evidence="2" type="ORF">SAMN05660472_01511</name>
</gene>
<dbReference type="Pfam" id="PF03956">
    <property type="entry name" value="Lys_export"/>
    <property type="match status" value="1"/>
</dbReference>
<feature type="transmembrane region" description="Helical" evidence="1">
    <location>
        <begin position="33"/>
        <end position="51"/>
    </location>
</feature>
<feature type="transmembrane region" description="Helical" evidence="1">
    <location>
        <begin position="58"/>
        <end position="81"/>
    </location>
</feature>
<keyword evidence="1" id="KW-0812">Transmembrane</keyword>
<evidence type="ECO:0008006" key="4">
    <source>
        <dbReference type="Google" id="ProtNLM"/>
    </source>
</evidence>
<dbReference type="AlphaFoldDB" id="A0A1G9CNA8"/>
<dbReference type="InterPro" id="IPR005642">
    <property type="entry name" value="LysO"/>
</dbReference>
<dbReference type="STRING" id="393762.SAMN05660472_01511"/>
<dbReference type="EMBL" id="FNFP01000002">
    <property type="protein sequence ID" value="SDK53069.1"/>
    <property type="molecule type" value="Genomic_DNA"/>
</dbReference>
<sequence length="99" mass="10972">MNILLYLLILVLGAIIGYKNILSNFFMEKIEDIQTYALLLLLFIMGINIGIDQDVIKYFGVIGYQSIVLATFSIVFSILAVKLVTGKVLKGKEGIKNDG</sequence>
<accession>A0A1G9CNA8</accession>
<evidence type="ECO:0000313" key="2">
    <source>
        <dbReference type="EMBL" id="SDK53069.1"/>
    </source>
</evidence>
<proteinExistence type="predicted"/>
<organism evidence="2 3">
    <name type="scientific">Natronincola ferrireducens</name>
    <dbReference type="NCBI Taxonomy" id="393762"/>
    <lineage>
        <taxon>Bacteria</taxon>
        <taxon>Bacillati</taxon>
        <taxon>Bacillota</taxon>
        <taxon>Clostridia</taxon>
        <taxon>Peptostreptococcales</taxon>
        <taxon>Natronincolaceae</taxon>
        <taxon>Natronincola</taxon>
    </lineage>
</organism>
<keyword evidence="3" id="KW-1185">Reference proteome</keyword>
<evidence type="ECO:0000256" key="1">
    <source>
        <dbReference type="SAM" id="Phobius"/>
    </source>
</evidence>
<dbReference type="RefSeq" id="WP_090552906.1">
    <property type="nucleotide sequence ID" value="NZ_FNFP01000002.1"/>
</dbReference>
<dbReference type="GO" id="GO:0015661">
    <property type="term" value="F:L-lysine efflux transmembrane transporter activity"/>
    <property type="evidence" value="ECO:0007669"/>
    <property type="project" value="InterPro"/>
</dbReference>
<keyword evidence="1" id="KW-0472">Membrane</keyword>
<evidence type="ECO:0000313" key="3">
    <source>
        <dbReference type="Proteomes" id="UP000198718"/>
    </source>
</evidence>
<reference evidence="2 3" key="1">
    <citation type="submission" date="2016-10" db="EMBL/GenBank/DDBJ databases">
        <authorList>
            <person name="de Groot N.N."/>
        </authorList>
    </citation>
    <scope>NUCLEOTIDE SEQUENCE [LARGE SCALE GENOMIC DNA]</scope>
    <source>
        <strain evidence="2 3">DSM 18346</strain>
    </source>
</reference>
<protein>
    <recommendedName>
        <fullName evidence="4">Lysine exporter LysO</fullName>
    </recommendedName>
</protein>
<keyword evidence="1" id="KW-1133">Transmembrane helix</keyword>
<name>A0A1G9CNA8_9FIRM</name>
<dbReference type="OrthoDB" id="1958093at2"/>